<dbReference type="RefSeq" id="WP_035026776.1">
    <property type="nucleotide sequence ID" value="NZ_KK073887.1"/>
</dbReference>
<reference evidence="2 3" key="1">
    <citation type="submission" date="2014-02" db="EMBL/GenBank/DDBJ databases">
        <title>Aquamicrobium defluvii Genome sequencing.</title>
        <authorList>
            <person name="Wang X."/>
        </authorList>
    </citation>
    <scope>NUCLEOTIDE SEQUENCE [LARGE SCALE GENOMIC DNA]</scope>
    <source>
        <strain evidence="2 3">W13Z1</strain>
    </source>
</reference>
<dbReference type="Gene3D" id="1.10.30.50">
    <property type="match status" value="1"/>
</dbReference>
<dbReference type="AlphaFoldDB" id="A0A011VHQ1"/>
<evidence type="ECO:0000259" key="1">
    <source>
        <dbReference type="SMART" id="SM00507"/>
    </source>
</evidence>
<dbReference type="InterPro" id="IPR003615">
    <property type="entry name" value="HNH_nuc"/>
</dbReference>
<evidence type="ECO:0000313" key="3">
    <source>
        <dbReference type="Proteomes" id="UP000019849"/>
    </source>
</evidence>
<organism evidence="2 3">
    <name type="scientific">Aquamicrobium defluvii</name>
    <dbReference type="NCBI Taxonomy" id="69279"/>
    <lineage>
        <taxon>Bacteria</taxon>
        <taxon>Pseudomonadati</taxon>
        <taxon>Pseudomonadota</taxon>
        <taxon>Alphaproteobacteria</taxon>
        <taxon>Hyphomicrobiales</taxon>
        <taxon>Phyllobacteriaceae</taxon>
        <taxon>Aquamicrobium</taxon>
    </lineage>
</organism>
<keyword evidence="2" id="KW-0255">Endonuclease</keyword>
<dbReference type="STRING" id="69279.BG36_04850"/>
<dbReference type="EMBL" id="JENY01000014">
    <property type="protein sequence ID" value="EXL07910.1"/>
    <property type="molecule type" value="Genomic_DNA"/>
</dbReference>
<keyword evidence="2" id="KW-0540">Nuclease</keyword>
<evidence type="ECO:0000313" key="2">
    <source>
        <dbReference type="EMBL" id="EXL07910.1"/>
    </source>
</evidence>
<dbReference type="PATRIC" id="fig|69279.3.peg.2358"/>
<dbReference type="HOGENOM" id="CLU_509642_0_0_5"/>
<dbReference type="GO" id="GO:0004519">
    <property type="term" value="F:endonuclease activity"/>
    <property type="evidence" value="ECO:0007669"/>
    <property type="project" value="UniProtKB-KW"/>
</dbReference>
<dbReference type="Pfam" id="PF01844">
    <property type="entry name" value="HNH"/>
    <property type="match status" value="1"/>
</dbReference>
<dbReference type="Proteomes" id="UP000019849">
    <property type="component" value="Unassembled WGS sequence"/>
</dbReference>
<gene>
    <name evidence="2" type="ORF">BG36_04850</name>
</gene>
<dbReference type="eggNOG" id="COG1403">
    <property type="taxonomic scope" value="Bacteria"/>
</dbReference>
<sequence length="534" mass="60812">MASLALSRLSADERKALIDQLHAAQHGHCFICEQTIDLVLHNGELDIDHVVPLKLAGKDDSSNFALTHSSCNRSKQASNLEIARTLHRFKALKEALEPENRSPNLGDILQQHGGGNSQLAFKLDEQGVQFSFPAIGDAAIYRVPLYVDELSGFRYFFAKLPIQYLRHDDRINPRAIGGNIGKLMEEFNQKRPQLHVPLGWISSAEGKSAVHIFDGQHKAAAQIMLGVKDLPVRVFIDPDPNTLITANTNAGTTLKQVAFDKSVQRHLGSTLYQDRIERFRTETNRGPDDLTFSERDLVNYFKGQSREVKRYVLDSVRDAVTSSADNLLRDFIDYGGRGKERPLSYSSIDKTFYSFFIFQEVLETPLDHLSESGENPRELETSQLIQLMNLIAEEIYIDKFDTDIGTDKIESRLQKGDQFPLDHLRAFRMSKEEVIYNWLRYIQQIAKFYFINAGKPIQEEKLFQYRFPDQLWNNIRNFVRNLAALPLWANKDLSSTVFGGKQNNSFWQTVFESGKSPHGVTVMPKGINLVEMIQ</sequence>
<accession>A0A011VHQ1</accession>
<dbReference type="GO" id="GO:0008270">
    <property type="term" value="F:zinc ion binding"/>
    <property type="evidence" value="ECO:0007669"/>
    <property type="project" value="InterPro"/>
</dbReference>
<name>A0A011VHQ1_9HYPH</name>
<keyword evidence="2" id="KW-0378">Hydrolase</keyword>
<dbReference type="InterPro" id="IPR002711">
    <property type="entry name" value="HNH"/>
</dbReference>
<comment type="caution">
    <text evidence="2">The sequence shown here is derived from an EMBL/GenBank/DDBJ whole genome shotgun (WGS) entry which is preliminary data.</text>
</comment>
<proteinExistence type="predicted"/>
<dbReference type="GO" id="GO:0003676">
    <property type="term" value="F:nucleic acid binding"/>
    <property type="evidence" value="ECO:0007669"/>
    <property type="project" value="InterPro"/>
</dbReference>
<feature type="domain" description="HNH nuclease" evidence="1">
    <location>
        <begin position="17"/>
        <end position="73"/>
    </location>
</feature>
<protein>
    <submittedName>
        <fullName evidence="2">HNH endonuclease</fullName>
    </submittedName>
</protein>
<dbReference type="SMART" id="SM00507">
    <property type="entry name" value="HNHc"/>
    <property type="match status" value="1"/>
</dbReference>
<dbReference type="CDD" id="cd00085">
    <property type="entry name" value="HNHc"/>
    <property type="match status" value="1"/>
</dbReference>